<keyword evidence="13" id="KW-1185">Reference proteome</keyword>
<dbReference type="PROSITE" id="PS00606">
    <property type="entry name" value="KS3_1"/>
    <property type="match status" value="1"/>
</dbReference>
<dbReference type="EC" id="2.3.1.41" evidence="2"/>
<dbReference type="InterPro" id="IPR020841">
    <property type="entry name" value="PKS_Beta-ketoAc_synthase_dom"/>
</dbReference>
<dbReference type="GO" id="GO:0004315">
    <property type="term" value="F:3-oxoacyl-[acyl-carrier-protein] synthase activity"/>
    <property type="evidence" value="ECO:0007669"/>
    <property type="project" value="UniProtKB-EC"/>
</dbReference>
<dbReference type="SMART" id="SM00825">
    <property type="entry name" value="PKS_KS"/>
    <property type="match status" value="1"/>
</dbReference>
<sequence length="399" mass="42275">MIKSMASPIISAPKREKDPKKRVVITGMGLVSVIGSDVDMFYDKLLAGESGVTLIDNFDASDLPVKIAGKIRDFSADGYIDANEHKHIDNVTKFCLVAGKKALQSADLGLEVLKRLDRTRIGALVGSGVGGASTFAAGTQAYYEQGLKAVSPFMVPNYLSNVGSAKLAIDAGFMGPTYAIAAACATSNYNICAAANHIRKGEADIIVAGGTEAAVIRHCIAGFIACRALSHRNDEPEKASRPWDKGRDGFVMSEGCGLLVMESLDHAIKREANIIAEYLGGALVCDAYHFTEPHPDGLGVSACIAKALQNAGVSPEEVNYVNAHATSTQAGDLAEVIAIKKVFKNTSEMKMNATKNLEPEVTIDTIPNKKKEHQVNVAISNAFGFGGQDSVVVFAPFLP</sequence>
<evidence type="ECO:0000256" key="6">
    <source>
        <dbReference type="ARBA" id="ARBA00023098"/>
    </source>
</evidence>
<evidence type="ECO:0000256" key="10">
    <source>
        <dbReference type="RuleBase" id="RU003694"/>
    </source>
</evidence>
<dbReference type="InterPro" id="IPR017568">
    <property type="entry name" value="3-oxoacyl-ACP_synth-2"/>
</dbReference>
<keyword evidence="4 10" id="KW-0808">Transferase</keyword>
<dbReference type="NCBIfam" id="NF005589">
    <property type="entry name" value="PRK07314.1"/>
    <property type="match status" value="1"/>
</dbReference>
<keyword evidence="6" id="KW-0443">Lipid metabolism</keyword>
<organism evidence="12 13">
    <name type="scientific">Nepenthes gracilis</name>
    <name type="common">Slender pitcher plant</name>
    <dbReference type="NCBI Taxonomy" id="150966"/>
    <lineage>
        <taxon>Eukaryota</taxon>
        <taxon>Viridiplantae</taxon>
        <taxon>Streptophyta</taxon>
        <taxon>Embryophyta</taxon>
        <taxon>Tracheophyta</taxon>
        <taxon>Spermatophyta</taxon>
        <taxon>Magnoliopsida</taxon>
        <taxon>eudicotyledons</taxon>
        <taxon>Gunneridae</taxon>
        <taxon>Pentapetalae</taxon>
        <taxon>Caryophyllales</taxon>
        <taxon>Nepenthaceae</taxon>
        <taxon>Nepenthes</taxon>
    </lineage>
</organism>
<protein>
    <recommendedName>
        <fullName evidence="2">beta-ketoacyl-[acyl-carrier-protein] synthase I</fullName>
        <ecNumber evidence="2">2.3.1.41</ecNumber>
    </recommendedName>
</protein>
<dbReference type="Proteomes" id="UP001279734">
    <property type="component" value="Unassembled WGS sequence"/>
</dbReference>
<dbReference type="InterPro" id="IPR016039">
    <property type="entry name" value="Thiolase-like"/>
</dbReference>
<dbReference type="FunFam" id="3.40.47.10:FF:000018">
    <property type="entry name" value="3-oxoacyl-[acyl-carrier-protein] synthase 2"/>
    <property type="match status" value="1"/>
</dbReference>
<name>A0AAD3Y745_NEPGR</name>
<dbReference type="GO" id="GO:0006633">
    <property type="term" value="P:fatty acid biosynthetic process"/>
    <property type="evidence" value="ECO:0007669"/>
    <property type="project" value="UniProtKB-KW"/>
</dbReference>
<feature type="domain" description="Ketosynthase family 3 (KS3)" evidence="11">
    <location>
        <begin position="20"/>
        <end position="396"/>
    </location>
</feature>
<evidence type="ECO:0000256" key="1">
    <source>
        <dbReference type="ARBA" id="ARBA00008467"/>
    </source>
</evidence>
<dbReference type="AlphaFoldDB" id="A0AAD3Y745"/>
<evidence type="ECO:0000259" key="11">
    <source>
        <dbReference type="PROSITE" id="PS52004"/>
    </source>
</evidence>
<dbReference type="Gene3D" id="3.40.47.10">
    <property type="match status" value="1"/>
</dbReference>
<feature type="active site" description="For beta-ketoacyl synthase activity" evidence="9">
    <location>
        <position position="184"/>
    </location>
</feature>
<keyword evidence="7" id="KW-0275">Fatty acid biosynthesis</keyword>
<dbReference type="InterPro" id="IPR014031">
    <property type="entry name" value="Ketoacyl_synth_C"/>
</dbReference>
<proteinExistence type="inferred from homology"/>
<evidence type="ECO:0000313" key="12">
    <source>
        <dbReference type="EMBL" id="GMH29624.1"/>
    </source>
</evidence>
<dbReference type="GO" id="GO:0005739">
    <property type="term" value="C:mitochondrion"/>
    <property type="evidence" value="ECO:0007669"/>
    <property type="project" value="TreeGrafter"/>
</dbReference>
<evidence type="ECO:0000313" key="13">
    <source>
        <dbReference type="Proteomes" id="UP001279734"/>
    </source>
</evidence>
<dbReference type="InterPro" id="IPR000794">
    <property type="entry name" value="Beta-ketoacyl_synthase"/>
</dbReference>
<comment type="similarity">
    <text evidence="1 10">Belongs to the thiolase-like superfamily. Beta-ketoacyl-ACP synthases family.</text>
</comment>
<evidence type="ECO:0000256" key="5">
    <source>
        <dbReference type="ARBA" id="ARBA00022832"/>
    </source>
</evidence>
<dbReference type="Pfam" id="PF00109">
    <property type="entry name" value="ketoacyl-synt"/>
    <property type="match status" value="1"/>
</dbReference>
<evidence type="ECO:0000256" key="2">
    <source>
        <dbReference type="ARBA" id="ARBA00013191"/>
    </source>
</evidence>
<dbReference type="InterPro" id="IPR014030">
    <property type="entry name" value="Ketoacyl_synth_N"/>
</dbReference>
<dbReference type="CDD" id="cd00834">
    <property type="entry name" value="KAS_I_II"/>
    <property type="match status" value="1"/>
</dbReference>
<keyword evidence="5" id="KW-0276">Fatty acid metabolism</keyword>
<evidence type="ECO:0000256" key="8">
    <source>
        <dbReference type="ARBA" id="ARBA00023315"/>
    </source>
</evidence>
<dbReference type="InterPro" id="IPR018201">
    <property type="entry name" value="Ketoacyl_synth_AS"/>
</dbReference>
<evidence type="ECO:0000256" key="4">
    <source>
        <dbReference type="ARBA" id="ARBA00022679"/>
    </source>
</evidence>
<keyword evidence="8" id="KW-0012">Acyltransferase</keyword>
<dbReference type="PIRSF" id="PIRSF000447">
    <property type="entry name" value="KAS_II"/>
    <property type="match status" value="1"/>
</dbReference>
<accession>A0AAD3Y745</accession>
<evidence type="ECO:0000256" key="3">
    <source>
        <dbReference type="ARBA" id="ARBA00022516"/>
    </source>
</evidence>
<dbReference type="PROSITE" id="PS52004">
    <property type="entry name" value="KS3_2"/>
    <property type="match status" value="1"/>
</dbReference>
<dbReference type="SUPFAM" id="SSF53901">
    <property type="entry name" value="Thiolase-like"/>
    <property type="match status" value="2"/>
</dbReference>
<comment type="caution">
    <text evidence="12">The sequence shown here is derived from an EMBL/GenBank/DDBJ whole genome shotgun (WGS) entry which is preliminary data.</text>
</comment>
<dbReference type="PANTHER" id="PTHR11712">
    <property type="entry name" value="POLYKETIDE SYNTHASE-RELATED"/>
    <property type="match status" value="1"/>
</dbReference>
<evidence type="ECO:0000256" key="9">
    <source>
        <dbReference type="PIRSR" id="PIRSR000447-1"/>
    </source>
</evidence>
<keyword evidence="3" id="KW-0444">Lipid biosynthesis</keyword>
<gene>
    <name evidence="12" type="ORF">Nepgr_031467</name>
</gene>
<dbReference type="PANTHER" id="PTHR11712:SF330">
    <property type="entry name" value="BETA-KETOACYL-[ACYL-CARRIER-PROTEIN] SYNTHASE I"/>
    <property type="match status" value="1"/>
</dbReference>
<dbReference type="Pfam" id="PF02801">
    <property type="entry name" value="Ketoacyl-synt_C"/>
    <property type="match status" value="1"/>
</dbReference>
<reference evidence="12" key="1">
    <citation type="submission" date="2023-05" db="EMBL/GenBank/DDBJ databases">
        <title>Nepenthes gracilis genome sequencing.</title>
        <authorList>
            <person name="Fukushima K."/>
        </authorList>
    </citation>
    <scope>NUCLEOTIDE SEQUENCE</scope>
    <source>
        <strain evidence="12">SING2019-196</strain>
    </source>
</reference>
<evidence type="ECO:0000256" key="7">
    <source>
        <dbReference type="ARBA" id="ARBA00023160"/>
    </source>
</evidence>
<dbReference type="EMBL" id="BSYO01000036">
    <property type="protein sequence ID" value="GMH29624.1"/>
    <property type="molecule type" value="Genomic_DNA"/>
</dbReference>